<dbReference type="Gene3D" id="3.40.50.150">
    <property type="entry name" value="Vaccinia Virus protein VP39"/>
    <property type="match status" value="1"/>
</dbReference>
<reference evidence="2" key="1">
    <citation type="journal article" date="2019" name="Int. J. Syst. Evol. Microbiol.">
        <title>The Global Catalogue of Microorganisms (GCM) 10K type strain sequencing project: providing services to taxonomists for standard genome sequencing and annotation.</title>
        <authorList>
            <consortium name="The Broad Institute Genomics Platform"/>
            <consortium name="The Broad Institute Genome Sequencing Center for Infectious Disease"/>
            <person name="Wu L."/>
            <person name="Ma J."/>
        </authorList>
    </citation>
    <scope>NUCLEOTIDE SEQUENCE [LARGE SCALE GENOMIC DNA]</scope>
    <source>
        <strain evidence="2">JCM 14370</strain>
    </source>
</reference>
<evidence type="ECO:0000313" key="1">
    <source>
        <dbReference type="EMBL" id="GGJ55567.1"/>
    </source>
</evidence>
<evidence type="ECO:0008006" key="3">
    <source>
        <dbReference type="Google" id="ProtNLM"/>
    </source>
</evidence>
<evidence type="ECO:0000313" key="2">
    <source>
        <dbReference type="Proteomes" id="UP000632222"/>
    </source>
</evidence>
<gene>
    <name evidence="1" type="ORF">GCM10008938_47190</name>
</gene>
<accession>A0ABQ2DEW8</accession>
<dbReference type="SUPFAM" id="SSF53335">
    <property type="entry name" value="S-adenosyl-L-methionine-dependent methyltransferases"/>
    <property type="match status" value="1"/>
</dbReference>
<protein>
    <recommendedName>
        <fullName evidence="3">DNA methylase N-4/N-6 domain-containing protein</fullName>
    </recommendedName>
</protein>
<comment type="caution">
    <text evidence="1">The sequence shown here is derived from an EMBL/GenBank/DDBJ whole genome shotgun (WGS) entry which is preliminary data.</text>
</comment>
<sequence>MSLLSYPERGPWGQSQWAGNCSGYVYRELFLHLNPQVFVDPMVGSGTSIEVAQEMNIEAYGLDLHSGFNILQDSILERVGKPADLCISHPPYHTMHQYSRKVWGKEPHPADLSECSTVEEFLHKMQLALLNQREATRAGGHYGCIIGDMRRGGQYHSFQADLIEGRQ</sequence>
<dbReference type="EMBL" id="BMOD01000033">
    <property type="protein sequence ID" value="GGJ55567.1"/>
    <property type="molecule type" value="Genomic_DNA"/>
</dbReference>
<keyword evidence="2" id="KW-1185">Reference proteome</keyword>
<dbReference type="InterPro" id="IPR029063">
    <property type="entry name" value="SAM-dependent_MTases_sf"/>
</dbReference>
<name>A0ABQ2DEW8_9DEIO</name>
<proteinExistence type="predicted"/>
<dbReference type="Proteomes" id="UP000632222">
    <property type="component" value="Unassembled WGS sequence"/>
</dbReference>
<organism evidence="1 2">
    <name type="scientific">Deinococcus roseus</name>
    <dbReference type="NCBI Taxonomy" id="392414"/>
    <lineage>
        <taxon>Bacteria</taxon>
        <taxon>Thermotogati</taxon>
        <taxon>Deinococcota</taxon>
        <taxon>Deinococci</taxon>
        <taxon>Deinococcales</taxon>
        <taxon>Deinococcaceae</taxon>
        <taxon>Deinococcus</taxon>
    </lineage>
</organism>
<dbReference type="RefSeq" id="WP_189007991.1">
    <property type="nucleotide sequence ID" value="NZ_BMOD01000033.1"/>
</dbReference>